<dbReference type="Proteomes" id="UP000230233">
    <property type="component" value="Chromosome II"/>
</dbReference>
<comment type="caution">
    <text evidence="2">The sequence shown here is derived from an EMBL/GenBank/DDBJ whole genome shotgun (WGS) entry which is preliminary data.</text>
</comment>
<dbReference type="AlphaFoldDB" id="A0A2G5VAR1"/>
<feature type="region of interest" description="Disordered" evidence="1">
    <location>
        <begin position="1"/>
        <end position="28"/>
    </location>
</feature>
<name>A0A2G5VAR1_9PELO</name>
<sequence length="93" mass="10331">MLPASIGCGRSLRSTTKRNASSEDAGPPPKIAAKVEIWSIESMCKYGRRLDFTSNETNAASVIKTLFKEIHGYVLSMLNIHPLKWDDFPSPYS</sequence>
<organism evidence="2 3">
    <name type="scientific">Caenorhabditis nigoni</name>
    <dbReference type="NCBI Taxonomy" id="1611254"/>
    <lineage>
        <taxon>Eukaryota</taxon>
        <taxon>Metazoa</taxon>
        <taxon>Ecdysozoa</taxon>
        <taxon>Nematoda</taxon>
        <taxon>Chromadorea</taxon>
        <taxon>Rhabditida</taxon>
        <taxon>Rhabditina</taxon>
        <taxon>Rhabditomorpha</taxon>
        <taxon>Rhabditoidea</taxon>
        <taxon>Rhabditidae</taxon>
        <taxon>Peloderinae</taxon>
        <taxon>Caenorhabditis</taxon>
    </lineage>
</organism>
<keyword evidence="3" id="KW-1185">Reference proteome</keyword>
<evidence type="ECO:0000313" key="3">
    <source>
        <dbReference type="Proteomes" id="UP000230233"/>
    </source>
</evidence>
<evidence type="ECO:0000256" key="1">
    <source>
        <dbReference type="SAM" id="MobiDB-lite"/>
    </source>
</evidence>
<dbReference type="EMBL" id="PDUG01000002">
    <property type="protein sequence ID" value="PIC48646.1"/>
    <property type="molecule type" value="Genomic_DNA"/>
</dbReference>
<gene>
    <name evidence="2" type="primary">Cnig_chr_II.g7544</name>
    <name evidence="2" type="ORF">B9Z55_007544</name>
</gene>
<evidence type="ECO:0000313" key="2">
    <source>
        <dbReference type="EMBL" id="PIC48646.1"/>
    </source>
</evidence>
<dbReference type="STRING" id="1611254.A0A2G5VAR1"/>
<accession>A0A2G5VAR1</accession>
<dbReference type="OrthoDB" id="10455846at2759"/>
<proteinExistence type="predicted"/>
<protein>
    <submittedName>
        <fullName evidence="2">Uncharacterized protein</fullName>
    </submittedName>
</protein>
<reference evidence="3" key="1">
    <citation type="submission" date="2017-10" db="EMBL/GenBank/DDBJ databases">
        <title>Rapid genome shrinkage in a self-fertile nematode reveals novel sperm competition proteins.</title>
        <authorList>
            <person name="Yin D."/>
            <person name="Schwarz E.M."/>
            <person name="Thomas C.G."/>
            <person name="Felde R.L."/>
            <person name="Korf I.F."/>
            <person name="Cutter A.D."/>
            <person name="Schartner C.M."/>
            <person name="Ralston E.J."/>
            <person name="Meyer B.J."/>
            <person name="Haag E.S."/>
        </authorList>
    </citation>
    <scope>NUCLEOTIDE SEQUENCE [LARGE SCALE GENOMIC DNA]</scope>
    <source>
        <strain evidence="3">JU1422</strain>
    </source>
</reference>